<dbReference type="PaxDb" id="4097-A0A1S4CMJ2"/>
<proteinExistence type="predicted"/>
<feature type="compositionally biased region" description="Low complexity" evidence="1">
    <location>
        <begin position="51"/>
        <end position="66"/>
    </location>
</feature>
<organism evidence="2">
    <name type="scientific">Nicotiana tabacum</name>
    <name type="common">Common tobacco</name>
    <dbReference type="NCBI Taxonomy" id="4097"/>
    <lineage>
        <taxon>Eukaryota</taxon>
        <taxon>Viridiplantae</taxon>
        <taxon>Streptophyta</taxon>
        <taxon>Embryophyta</taxon>
        <taxon>Tracheophyta</taxon>
        <taxon>Spermatophyta</taxon>
        <taxon>Magnoliopsida</taxon>
        <taxon>eudicotyledons</taxon>
        <taxon>Gunneridae</taxon>
        <taxon>Pentapetalae</taxon>
        <taxon>asterids</taxon>
        <taxon>lamiids</taxon>
        <taxon>Solanales</taxon>
        <taxon>Solanaceae</taxon>
        <taxon>Nicotianoideae</taxon>
        <taxon>Nicotianeae</taxon>
        <taxon>Nicotiana</taxon>
    </lineage>
</organism>
<evidence type="ECO:0000256" key="1">
    <source>
        <dbReference type="SAM" id="MobiDB-lite"/>
    </source>
</evidence>
<dbReference type="RefSeq" id="XP_016502281.1">
    <property type="nucleotide sequence ID" value="XM_016646795.1"/>
</dbReference>
<gene>
    <name evidence="2" type="primary">LOC107820505</name>
</gene>
<protein>
    <submittedName>
        <fullName evidence="2">Pleckstrin homology-like domain family A member 1</fullName>
    </submittedName>
</protein>
<feature type="compositionally biased region" description="Polar residues" evidence="1">
    <location>
        <begin position="122"/>
        <end position="132"/>
    </location>
</feature>
<feature type="region of interest" description="Disordered" evidence="1">
    <location>
        <begin position="1"/>
        <end position="30"/>
    </location>
</feature>
<accession>A0A1S4CMJ2</accession>
<evidence type="ECO:0000313" key="2">
    <source>
        <dbReference type="RefSeq" id="XP_016502281.1"/>
    </source>
</evidence>
<reference evidence="2" key="1">
    <citation type="submission" date="2025-08" db="UniProtKB">
        <authorList>
            <consortium name="RefSeq"/>
        </authorList>
    </citation>
    <scope>IDENTIFICATION</scope>
</reference>
<dbReference type="KEGG" id="nta:107820505"/>
<feature type="region of interest" description="Disordered" evidence="1">
    <location>
        <begin position="43"/>
        <end position="132"/>
    </location>
</feature>
<feature type="compositionally biased region" description="Low complexity" evidence="1">
    <location>
        <begin position="104"/>
        <end position="116"/>
    </location>
</feature>
<sequence length="132" mass="14552">MDDLSGIGKDNATLAENVETSDGRSTTAQNELVLHLEKKILELQGELEQENPTTQNQAPPQNTQNQNPPPNPPAPHQYPTSPQNLNPPPALTPQQHHHHPTPYPQTTTYHTTQNAPQPTPDPQNSTNDHPYA</sequence>
<feature type="compositionally biased region" description="Polar residues" evidence="1">
    <location>
        <begin position="18"/>
        <end position="30"/>
    </location>
</feature>
<dbReference type="AlphaFoldDB" id="A0A1S4CMJ2"/>
<dbReference type="OrthoDB" id="1243347at2759"/>
<feature type="compositionally biased region" description="Pro residues" evidence="1">
    <location>
        <begin position="67"/>
        <end position="76"/>
    </location>
</feature>
<name>A0A1S4CMJ2_TOBAC</name>